<dbReference type="RefSeq" id="XP_002784620.1">
    <property type="nucleotide sequence ID" value="XM_002784574.1"/>
</dbReference>
<dbReference type="SMART" id="SM00220">
    <property type="entry name" value="S_TKc"/>
    <property type="match status" value="1"/>
</dbReference>
<comment type="similarity">
    <text evidence="5">Belongs to the protein kinase superfamily.</text>
</comment>
<dbReference type="PROSITE" id="PS00107">
    <property type="entry name" value="PROTEIN_KINASE_ATP"/>
    <property type="match status" value="1"/>
</dbReference>
<dbReference type="PANTHER" id="PTHR24346:SF30">
    <property type="entry name" value="MATERNAL EMBRYONIC LEUCINE ZIPPER KINASE"/>
    <property type="match status" value="1"/>
</dbReference>
<dbReference type="FunFam" id="3.30.200.20:FF:000042">
    <property type="entry name" value="Aurora kinase A"/>
    <property type="match status" value="1"/>
</dbReference>
<evidence type="ECO:0000256" key="5">
    <source>
        <dbReference type="RuleBase" id="RU000304"/>
    </source>
</evidence>
<dbReference type="AlphaFoldDB" id="C5KG60"/>
<dbReference type="PANTHER" id="PTHR24346">
    <property type="entry name" value="MAP/MICROTUBULE AFFINITY-REGULATING KINASE"/>
    <property type="match status" value="1"/>
</dbReference>
<proteinExistence type="inferred from homology"/>
<dbReference type="EMBL" id="GG672918">
    <property type="protein sequence ID" value="EER16416.1"/>
    <property type="molecule type" value="Genomic_DNA"/>
</dbReference>
<dbReference type="Gene3D" id="1.10.510.10">
    <property type="entry name" value="Transferase(Phosphotransferase) domain 1"/>
    <property type="match status" value="1"/>
</dbReference>
<keyword evidence="7" id="KW-0418">Kinase</keyword>
<keyword evidence="7" id="KW-0808">Transferase</keyword>
<evidence type="ECO:0000259" key="6">
    <source>
        <dbReference type="PROSITE" id="PS50011"/>
    </source>
</evidence>
<dbReference type="OrthoDB" id="10252354at2759"/>
<dbReference type="SUPFAM" id="SSF89837">
    <property type="entry name" value="Doublecortin (DC)"/>
    <property type="match status" value="1"/>
</dbReference>
<dbReference type="GO" id="GO:0035556">
    <property type="term" value="P:intracellular signal transduction"/>
    <property type="evidence" value="ECO:0007669"/>
    <property type="project" value="InterPro"/>
</dbReference>
<dbReference type="OMA" id="CEIPETI"/>
<dbReference type="InterPro" id="IPR036572">
    <property type="entry name" value="Doublecortin_dom_sf"/>
</dbReference>
<dbReference type="InParanoid" id="C5KG60"/>
<evidence type="ECO:0000256" key="3">
    <source>
        <dbReference type="ARBA" id="ARBA00022840"/>
    </source>
</evidence>
<keyword evidence="2 4" id="KW-0547">Nucleotide-binding</keyword>
<dbReference type="PROSITE" id="PS00108">
    <property type="entry name" value="PROTEIN_KINASE_ST"/>
    <property type="match status" value="1"/>
</dbReference>
<keyword evidence="5" id="KW-0723">Serine/threonine-protein kinase</keyword>
<evidence type="ECO:0000256" key="4">
    <source>
        <dbReference type="PROSITE-ProRule" id="PRU10141"/>
    </source>
</evidence>
<keyword evidence="3 4" id="KW-0067">ATP-binding</keyword>
<protein>
    <submittedName>
        <fullName evidence="7">Ovarian-specific serine/threonine-protein kinase Lok, putative</fullName>
    </submittedName>
</protein>
<accession>C5KG60</accession>
<feature type="binding site" evidence="4">
    <location>
        <position position="136"/>
    </location>
    <ligand>
        <name>ATP</name>
        <dbReference type="ChEBI" id="CHEBI:30616"/>
    </ligand>
</feature>
<name>C5KG60_PERM5</name>
<dbReference type="GO" id="GO:0004674">
    <property type="term" value="F:protein serine/threonine kinase activity"/>
    <property type="evidence" value="ECO:0007669"/>
    <property type="project" value="UniProtKB-KW"/>
</dbReference>
<evidence type="ECO:0000313" key="7">
    <source>
        <dbReference type="EMBL" id="EER16416.1"/>
    </source>
</evidence>
<dbReference type="GeneID" id="9063491"/>
<evidence type="ECO:0000256" key="2">
    <source>
        <dbReference type="ARBA" id="ARBA00022741"/>
    </source>
</evidence>
<dbReference type="InterPro" id="IPR017441">
    <property type="entry name" value="Protein_kinase_ATP_BS"/>
</dbReference>
<organism evidence="8">
    <name type="scientific">Perkinsus marinus (strain ATCC 50983 / TXsc)</name>
    <dbReference type="NCBI Taxonomy" id="423536"/>
    <lineage>
        <taxon>Eukaryota</taxon>
        <taxon>Sar</taxon>
        <taxon>Alveolata</taxon>
        <taxon>Perkinsozoa</taxon>
        <taxon>Perkinsea</taxon>
        <taxon>Perkinsida</taxon>
        <taxon>Perkinsidae</taxon>
        <taxon>Perkinsus</taxon>
    </lineage>
</organism>
<dbReference type="GO" id="GO:0005737">
    <property type="term" value="C:cytoplasm"/>
    <property type="evidence" value="ECO:0007669"/>
    <property type="project" value="TreeGrafter"/>
</dbReference>
<dbReference type="GO" id="GO:0005524">
    <property type="term" value="F:ATP binding"/>
    <property type="evidence" value="ECO:0007669"/>
    <property type="project" value="UniProtKB-UniRule"/>
</dbReference>
<gene>
    <name evidence="7" type="ORF">Pmar_PMAR021012</name>
</gene>
<comment type="subunit">
    <text evidence="1">Monomer.</text>
</comment>
<dbReference type="Proteomes" id="UP000007800">
    <property type="component" value="Unassembled WGS sequence"/>
</dbReference>
<sequence length="323" mass="36713">MFFDEDDLPNLSPSSLTLYIKKNGYEMEGIRIELPTTATMQELFDKAQECLGLDLPVERVFFSNGFEVSEMSHIEQNEVLYVSTGGNFRSPTRNPLSRNVANYILGETLGEGGYGEVVKAVDSTTKEEFAMKLVKKSSFSRFEDIQRVYTEIDTLRALRHPNVIRMVDVVDHPEYICFVMELASGGELRRFVERHGPLDENISRHIFNQIAKAVHYCHSKRVVHRDLKLENILMDEHNCCKIVDFGLADFAVIPEIMVTDAGTEAYLAPEVYRGESVGNDPFKIDVWSLGVILYALTHGKLPFERPAKEVCERLEREDAHAQG</sequence>
<dbReference type="InterPro" id="IPR008271">
    <property type="entry name" value="Ser/Thr_kinase_AS"/>
</dbReference>
<dbReference type="SUPFAM" id="SSF56112">
    <property type="entry name" value="Protein kinase-like (PK-like)"/>
    <property type="match status" value="1"/>
</dbReference>
<dbReference type="FunCoup" id="C5KG60">
    <property type="interactions" value="9"/>
</dbReference>
<dbReference type="InterPro" id="IPR011009">
    <property type="entry name" value="Kinase-like_dom_sf"/>
</dbReference>
<dbReference type="InterPro" id="IPR000719">
    <property type="entry name" value="Prot_kinase_dom"/>
</dbReference>
<reference evidence="7 8" key="1">
    <citation type="submission" date="2008-07" db="EMBL/GenBank/DDBJ databases">
        <authorList>
            <person name="El-Sayed N."/>
            <person name="Caler E."/>
            <person name="Inman J."/>
            <person name="Amedeo P."/>
            <person name="Hass B."/>
            <person name="Wortman J."/>
        </authorList>
    </citation>
    <scope>NUCLEOTIDE SEQUENCE [LARGE SCALE GENOMIC DNA]</scope>
    <source>
        <strain evidence="8">ATCC 50983 / TXsc</strain>
    </source>
</reference>
<evidence type="ECO:0000313" key="8">
    <source>
        <dbReference type="Proteomes" id="UP000007800"/>
    </source>
</evidence>
<dbReference type="Pfam" id="PF00069">
    <property type="entry name" value="Pkinase"/>
    <property type="match status" value="1"/>
</dbReference>
<feature type="domain" description="Protein kinase" evidence="6">
    <location>
        <begin position="103"/>
        <end position="323"/>
    </location>
</feature>
<dbReference type="FunFam" id="1.10.510.10:FF:000571">
    <property type="entry name" value="Maternal embryonic leucine zipper kinase"/>
    <property type="match status" value="1"/>
</dbReference>
<dbReference type="PROSITE" id="PS50011">
    <property type="entry name" value="PROTEIN_KINASE_DOM"/>
    <property type="match status" value="1"/>
</dbReference>
<evidence type="ECO:0000256" key="1">
    <source>
        <dbReference type="ARBA" id="ARBA00011245"/>
    </source>
</evidence>
<keyword evidence="8" id="KW-1185">Reference proteome</keyword>